<evidence type="ECO:0000313" key="3">
    <source>
        <dbReference type="Proteomes" id="UP000054047"/>
    </source>
</evidence>
<evidence type="ECO:0000313" key="2">
    <source>
        <dbReference type="EMBL" id="KIH51394.1"/>
    </source>
</evidence>
<dbReference type="AlphaFoldDB" id="A0A0C2FXP8"/>
<gene>
    <name evidence="2" type="ORF">ANCDUO_18521</name>
</gene>
<proteinExistence type="predicted"/>
<name>A0A0C2FXP8_9BILA</name>
<feature type="region of interest" description="Disordered" evidence="1">
    <location>
        <begin position="97"/>
        <end position="158"/>
    </location>
</feature>
<accession>A0A0C2FXP8</accession>
<reference evidence="2 3" key="1">
    <citation type="submission" date="2013-12" db="EMBL/GenBank/DDBJ databases">
        <title>Draft genome of the parsitic nematode Ancylostoma duodenale.</title>
        <authorList>
            <person name="Mitreva M."/>
        </authorList>
    </citation>
    <scope>NUCLEOTIDE SEQUENCE [LARGE SCALE GENOMIC DNA]</scope>
    <source>
        <strain evidence="2 3">Zhejiang</strain>
    </source>
</reference>
<protein>
    <submittedName>
        <fullName evidence="2">Uncharacterized protein</fullName>
    </submittedName>
</protein>
<evidence type="ECO:0000256" key="1">
    <source>
        <dbReference type="SAM" id="MobiDB-lite"/>
    </source>
</evidence>
<dbReference type="EMBL" id="KN746765">
    <property type="protein sequence ID" value="KIH51394.1"/>
    <property type="molecule type" value="Genomic_DNA"/>
</dbReference>
<organism evidence="2 3">
    <name type="scientific">Ancylostoma duodenale</name>
    <dbReference type="NCBI Taxonomy" id="51022"/>
    <lineage>
        <taxon>Eukaryota</taxon>
        <taxon>Metazoa</taxon>
        <taxon>Ecdysozoa</taxon>
        <taxon>Nematoda</taxon>
        <taxon>Chromadorea</taxon>
        <taxon>Rhabditida</taxon>
        <taxon>Rhabditina</taxon>
        <taxon>Rhabditomorpha</taxon>
        <taxon>Strongyloidea</taxon>
        <taxon>Ancylostomatidae</taxon>
        <taxon>Ancylostomatinae</taxon>
        <taxon>Ancylostoma</taxon>
    </lineage>
</organism>
<dbReference type="OrthoDB" id="5873603at2759"/>
<dbReference type="Proteomes" id="UP000054047">
    <property type="component" value="Unassembled WGS sequence"/>
</dbReference>
<keyword evidence="3" id="KW-1185">Reference proteome</keyword>
<sequence>MTSSAYEEEFAARRLNDSLYRNVANMDRSVDFSDFAAYRTPTLRRSTFSSQVVTGSGDQLCEEGSDPKQEAKRLLERSRARQPIRVAGFEARCLLPSTSRMSSSSPHLQRSASRPRLLHRPQMPRRGEQVLQSGVPFISRSQSRSRSRYESPSADVPSELAENPVKRWRRKRNKLGGFSLDVGGLVRVYRSTLSSCHVCRHTNSLRRPHYYLHLREFLERHKKITMWKQMSTEFNKSEIIVLSKLIAL</sequence>